<dbReference type="PANTHER" id="PTHR46797">
    <property type="entry name" value="HTH-TYPE TRANSCRIPTIONAL REGULATOR"/>
    <property type="match status" value="1"/>
</dbReference>
<organism evidence="3 4">
    <name type="scientific">Candidatus Woykebacteria bacterium RBG_16_43_9</name>
    <dbReference type="NCBI Taxonomy" id="1802596"/>
    <lineage>
        <taxon>Bacteria</taxon>
        <taxon>Candidatus Woykeibacteriota</taxon>
    </lineage>
</organism>
<dbReference type="Gene3D" id="1.10.260.40">
    <property type="entry name" value="lambda repressor-like DNA-binding domains"/>
    <property type="match status" value="2"/>
</dbReference>
<gene>
    <name evidence="3" type="ORF">A2Z11_01470</name>
</gene>
<dbReference type="EMBL" id="MHCS01000009">
    <property type="protein sequence ID" value="OGY26835.1"/>
    <property type="molecule type" value="Genomic_DNA"/>
</dbReference>
<proteinExistence type="predicted"/>
<dbReference type="GO" id="GO:0003700">
    <property type="term" value="F:DNA-binding transcription factor activity"/>
    <property type="evidence" value="ECO:0007669"/>
    <property type="project" value="TreeGrafter"/>
</dbReference>
<protein>
    <recommendedName>
        <fullName evidence="2">HTH cro/C1-type domain-containing protein</fullName>
    </recommendedName>
</protein>
<evidence type="ECO:0000256" key="1">
    <source>
        <dbReference type="ARBA" id="ARBA00023125"/>
    </source>
</evidence>
<dbReference type="Pfam" id="PF01381">
    <property type="entry name" value="HTH_3"/>
    <property type="match status" value="1"/>
</dbReference>
<sequence>MSDNPSKPSGLGATVRRLREEIGSQAWLAAAAEISQGYLSQIENDEVQNPSAAVIHRLAAALGVDSRLLMKAGGYEEVGEELVDESEFLILLELLRFLAKFSPEYQTVLYAFLRGFTKTVEETLGEKEGCPLESRRIKLVETQRSRKPENLGNAIRQFREIIGLTQGQLADSATVSQGYLSQLENGEVKNPSAAVLLRLAGALGVSPDYLFEAAGYLTSRRLRDVSCVLESKVLPRLREFLAGLPLNTQRLLLKYLQGIEDVVVSADKTKSPATNTEKATRST</sequence>
<dbReference type="Proteomes" id="UP000176389">
    <property type="component" value="Unassembled WGS sequence"/>
</dbReference>
<dbReference type="GO" id="GO:0005829">
    <property type="term" value="C:cytosol"/>
    <property type="evidence" value="ECO:0007669"/>
    <property type="project" value="TreeGrafter"/>
</dbReference>
<dbReference type="CDD" id="cd00093">
    <property type="entry name" value="HTH_XRE"/>
    <property type="match status" value="2"/>
</dbReference>
<dbReference type="InterPro" id="IPR010982">
    <property type="entry name" value="Lambda_DNA-bd_dom_sf"/>
</dbReference>
<evidence type="ECO:0000259" key="2">
    <source>
        <dbReference type="PROSITE" id="PS50943"/>
    </source>
</evidence>
<dbReference type="PROSITE" id="PS50943">
    <property type="entry name" value="HTH_CROC1"/>
    <property type="match status" value="2"/>
</dbReference>
<keyword evidence="1" id="KW-0238">DNA-binding</keyword>
<evidence type="ECO:0000313" key="4">
    <source>
        <dbReference type="Proteomes" id="UP000176389"/>
    </source>
</evidence>
<dbReference type="Pfam" id="PF13560">
    <property type="entry name" value="HTH_31"/>
    <property type="match status" value="1"/>
</dbReference>
<dbReference type="InterPro" id="IPR001387">
    <property type="entry name" value="Cro/C1-type_HTH"/>
</dbReference>
<dbReference type="AlphaFoldDB" id="A0A1G1WGL0"/>
<dbReference type="PANTHER" id="PTHR46797:SF1">
    <property type="entry name" value="METHYLPHOSPHONATE SYNTHASE"/>
    <property type="match status" value="1"/>
</dbReference>
<dbReference type="SUPFAM" id="SSF47413">
    <property type="entry name" value="lambda repressor-like DNA-binding domains"/>
    <property type="match status" value="2"/>
</dbReference>
<accession>A0A1G1WGL0</accession>
<name>A0A1G1WGL0_9BACT</name>
<dbReference type="SMART" id="SM00530">
    <property type="entry name" value="HTH_XRE"/>
    <property type="match status" value="2"/>
</dbReference>
<reference evidence="3 4" key="1">
    <citation type="journal article" date="2016" name="Nat. Commun.">
        <title>Thousands of microbial genomes shed light on interconnected biogeochemical processes in an aquifer system.</title>
        <authorList>
            <person name="Anantharaman K."/>
            <person name="Brown C.T."/>
            <person name="Hug L.A."/>
            <person name="Sharon I."/>
            <person name="Castelle C.J."/>
            <person name="Probst A.J."/>
            <person name="Thomas B.C."/>
            <person name="Singh A."/>
            <person name="Wilkins M.J."/>
            <person name="Karaoz U."/>
            <person name="Brodie E.L."/>
            <person name="Williams K.H."/>
            <person name="Hubbard S.S."/>
            <person name="Banfield J.F."/>
        </authorList>
    </citation>
    <scope>NUCLEOTIDE SEQUENCE [LARGE SCALE GENOMIC DNA]</scope>
</reference>
<feature type="domain" description="HTH cro/C1-type" evidence="2">
    <location>
        <begin position="15"/>
        <end position="69"/>
    </location>
</feature>
<dbReference type="InterPro" id="IPR050807">
    <property type="entry name" value="TransReg_Diox_bact_type"/>
</dbReference>
<dbReference type="STRING" id="1802596.A2Z11_01470"/>
<evidence type="ECO:0000313" key="3">
    <source>
        <dbReference type="EMBL" id="OGY26835.1"/>
    </source>
</evidence>
<dbReference type="GO" id="GO:0003677">
    <property type="term" value="F:DNA binding"/>
    <property type="evidence" value="ECO:0007669"/>
    <property type="project" value="UniProtKB-KW"/>
</dbReference>
<comment type="caution">
    <text evidence="3">The sequence shown here is derived from an EMBL/GenBank/DDBJ whole genome shotgun (WGS) entry which is preliminary data.</text>
</comment>
<feature type="domain" description="HTH cro/C1-type" evidence="2">
    <location>
        <begin position="155"/>
        <end position="210"/>
    </location>
</feature>